<gene>
    <name evidence="2" type="ORF">EV659_10847</name>
</gene>
<dbReference type="InterPro" id="IPR043472">
    <property type="entry name" value="Macro_dom-like"/>
</dbReference>
<dbReference type="FunCoup" id="A0A4R2PEQ4">
    <property type="interactions" value="272"/>
</dbReference>
<sequence>MVDLRAECGDITHYATDAIVNAANRDLAPGGGVCGAIHRAAGPELARAAEPLGAIDTGAARLTPGFDLPAAFVIHAVGPVWQGGTADEDRLLARAYAASLGLAADRGLATIAFPAISCGVFGYPVTRGTAVAVGAVRAWLAGPGATASVQRVVFVCADKAVRAGFDAALAATDR</sequence>
<dbReference type="RefSeq" id="WP_132708883.1">
    <property type="nucleotide sequence ID" value="NZ_JACIGF010000008.1"/>
</dbReference>
<dbReference type="EMBL" id="SLXO01000008">
    <property type="protein sequence ID" value="TCP32948.1"/>
    <property type="molecule type" value="Genomic_DNA"/>
</dbReference>
<protein>
    <submittedName>
        <fullName evidence="2">O-acetyl-ADP-ribose deacetylase (Regulator of RNase III)</fullName>
    </submittedName>
</protein>
<comment type="caution">
    <text evidence="2">The sequence shown here is derived from an EMBL/GenBank/DDBJ whole genome shotgun (WGS) entry which is preliminary data.</text>
</comment>
<name>A0A4R2PEQ4_RHOSA</name>
<dbReference type="InterPro" id="IPR002589">
    <property type="entry name" value="Macro_dom"/>
</dbReference>
<organism evidence="2 3">
    <name type="scientific">Rhodothalassium salexigens DSM 2132</name>
    <dbReference type="NCBI Taxonomy" id="1188247"/>
    <lineage>
        <taxon>Bacteria</taxon>
        <taxon>Pseudomonadati</taxon>
        <taxon>Pseudomonadota</taxon>
        <taxon>Alphaproteobacteria</taxon>
        <taxon>Rhodothalassiales</taxon>
        <taxon>Rhodothalassiaceae</taxon>
        <taxon>Rhodothalassium</taxon>
    </lineage>
</organism>
<evidence type="ECO:0000259" key="1">
    <source>
        <dbReference type="PROSITE" id="PS51154"/>
    </source>
</evidence>
<accession>A0A4R2PEQ4</accession>
<feature type="domain" description="Macro" evidence="1">
    <location>
        <begin position="1"/>
        <end position="173"/>
    </location>
</feature>
<dbReference type="Gene3D" id="3.40.220.10">
    <property type="entry name" value="Leucine Aminopeptidase, subunit E, domain 1"/>
    <property type="match status" value="1"/>
</dbReference>
<dbReference type="AlphaFoldDB" id="A0A4R2PEQ4"/>
<dbReference type="SMART" id="SM00506">
    <property type="entry name" value="A1pp"/>
    <property type="match status" value="1"/>
</dbReference>
<dbReference type="PANTHER" id="PTHR11106:SF27">
    <property type="entry name" value="MACRO DOMAIN-CONTAINING PROTEIN"/>
    <property type="match status" value="1"/>
</dbReference>
<evidence type="ECO:0000313" key="3">
    <source>
        <dbReference type="Proteomes" id="UP000295399"/>
    </source>
</evidence>
<evidence type="ECO:0000313" key="2">
    <source>
        <dbReference type="EMBL" id="TCP32948.1"/>
    </source>
</evidence>
<dbReference type="PANTHER" id="PTHR11106">
    <property type="entry name" value="GANGLIOSIDE INDUCED DIFFERENTIATION ASSOCIATED PROTEIN 2-RELATED"/>
    <property type="match status" value="1"/>
</dbReference>
<dbReference type="InParanoid" id="A0A4R2PEQ4"/>
<dbReference type="PROSITE" id="PS51154">
    <property type="entry name" value="MACRO"/>
    <property type="match status" value="1"/>
</dbReference>
<dbReference type="Proteomes" id="UP000295399">
    <property type="component" value="Unassembled WGS sequence"/>
</dbReference>
<dbReference type="OrthoDB" id="6194521at2"/>
<dbReference type="SUPFAM" id="SSF52949">
    <property type="entry name" value="Macro domain-like"/>
    <property type="match status" value="1"/>
</dbReference>
<dbReference type="Pfam" id="PF01661">
    <property type="entry name" value="Macro"/>
    <property type="match status" value="1"/>
</dbReference>
<proteinExistence type="predicted"/>
<keyword evidence="3" id="KW-1185">Reference proteome</keyword>
<reference evidence="2 3" key="1">
    <citation type="submission" date="2019-03" db="EMBL/GenBank/DDBJ databases">
        <title>Genomic Encyclopedia of Type Strains, Phase IV (KMG-IV): sequencing the most valuable type-strain genomes for metagenomic binning, comparative biology and taxonomic classification.</title>
        <authorList>
            <person name="Goeker M."/>
        </authorList>
    </citation>
    <scope>NUCLEOTIDE SEQUENCE [LARGE SCALE GENOMIC DNA]</scope>
    <source>
        <strain evidence="2 3">DSM 2132</strain>
    </source>
</reference>